<dbReference type="Gene3D" id="2.30.29.30">
    <property type="entry name" value="Pleckstrin-homology domain (PH domain)/Phosphotyrosine-binding domain (PTB)"/>
    <property type="match status" value="1"/>
</dbReference>
<accession>A0A9N8PXS6</accession>
<feature type="region of interest" description="Disordered" evidence="3">
    <location>
        <begin position="172"/>
        <end position="216"/>
    </location>
</feature>
<dbReference type="Proteomes" id="UP001154114">
    <property type="component" value="Chromosome 8"/>
</dbReference>
<comment type="subcellular location">
    <subcellularLocation>
        <location evidence="1">Nucleus</location>
    </subcellularLocation>
</comment>
<dbReference type="SUPFAM" id="SSF50729">
    <property type="entry name" value="PH domain-like"/>
    <property type="match status" value="1"/>
</dbReference>
<feature type="region of interest" description="Disordered" evidence="3">
    <location>
        <begin position="34"/>
        <end position="129"/>
    </location>
</feature>
<gene>
    <name evidence="5" type="ORF">CINC_LOCUS12712</name>
</gene>
<protein>
    <recommendedName>
        <fullName evidence="4">RanBD1 domain-containing protein</fullName>
    </recommendedName>
</protein>
<feature type="region of interest" description="Disordered" evidence="3">
    <location>
        <begin position="364"/>
        <end position="454"/>
    </location>
</feature>
<dbReference type="InterPro" id="IPR011993">
    <property type="entry name" value="PH-like_dom_sf"/>
</dbReference>
<evidence type="ECO:0000256" key="2">
    <source>
        <dbReference type="ARBA" id="ARBA00023242"/>
    </source>
</evidence>
<feature type="compositionally biased region" description="Acidic residues" evidence="3">
    <location>
        <begin position="364"/>
        <end position="396"/>
    </location>
</feature>
<dbReference type="CDD" id="cd13180">
    <property type="entry name" value="RanBD_RanBP3"/>
    <property type="match status" value="1"/>
</dbReference>
<proteinExistence type="predicted"/>
<dbReference type="EMBL" id="LR824011">
    <property type="protein sequence ID" value="CAD0198439.1"/>
    <property type="molecule type" value="Genomic_DNA"/>
</dbReference>
<evidence type="ECO:0000313" key="5">
    <source>
        <dbReference type="EMBL" id="CAD0198439.1"/>
    </source>
</evidence>
<organism evidence="5 6">
    <name type="scientific">Chrysodeixis includens</name>
    <name type="common">Soybean looper</name>
    <name type="synonym">Pseudoplusia includens</name>
    <dbReference type="NCBI Taxonomy" id="689277"/>
    <lineage>
        <taxon>Eukaryota</taxon>
        <taxon>Metazoa</taxon>
        <taxon>Ecdysozoa</taxon>
        <taxon>Arthropoda</taxon>
        <taxon>Hexapoda</taxon>
        <taxon>Insecta</taxon>
        <taxon>Pterygota</taxon>
        <taxon>Neoptera</taxon>
        <taxon>Endopterygota</taxon>
        <taxon>Lepidoptera</taxon>
        <taxon>Glossata</taxon>
        <taxon>Ditrysia</taxon>
        <taxon>Noctuoidea</taxon>
        <taxon>Noctuidae</taxon>
        <taxon>Plusiinae</taxon>
        <taxon>Chrysodeixis</taxon>
    </lineage>
</organism>
<reference evidence="5" key="1">
    <citation type="submission" date="2021-12" db="EMBL/GenBank/DDBJ databases">
        <authorList>
            <person name="King R."/>
        </authorList>
    </citation>
    <scope>NUCLEOTIDE SEQUENCE</scope>
</reference>
<dbReference type="SMART" id="SM00160">
    <property type="entry name" value="RanBD"/>
    <property type="match status" value="1"/>
</dbReference>
<feature type="compositionally biased region" description="Basic and acidic residues" evidence="3">
    <location>
        <begin position="398"/>
        <end position="448"/>
    </location>
</feature>
<dbReference type="OrthoDB" id="185618at2759"/>
<dbReference type="PANTHER" id="PTHR23138">
    <property type="entry name" value="RAN BINDING PROTEIN"/>
    <property type="match status" value="1"/>
</dbReference>
<feature type="compositionally biased region" description="Basic and acidic residues" evidence="3">
    <location>
        <begin position="76"/>
        <end position="99"/>
    </location>
</feature>
<dbReference type="InterPro" id="IPR000156">
    <property type="entry name" value="Ran_bind_dom"/>
</dbReference>
<evidence type="ECO:0000259" key="4">
    <source>
        <dbReference type="SMART" id="SM00160"/>
    </source>
</evidence>
<dbReference type="PANTHER" id="PTHR23138:SF142">
    <property type="entry name" value="RAN-BINDING PROTEIN 3B-RELATED"/>
    <property type="match status" value="1"/>
</dbReference>
<evidence type="ECO:0000256" key="1">
    <source>
        <dbReference type="ARBA" id="ARBA00004123"/>
    </source>
</evidence>
<keyword evidence="6" id="KW-1185">Reference proteome</keyword>
<dbReference type="GO" id="GO:0005634">
    <property type="term" value="C:nucleus"/>
    <property type="evidence" value="ECO:0007669"/>
    <property type="project" value="UniProtKB-SubCell"/>
</dbReference>
<evidence type="ECO:0000313" key="6">
    <source>
        <dbReference type="Proteomes" id="UP001154114"/>
    </source>
</evidence>
<feature type="domain" description="RanBD1" evidence="4">
    <location>
        <begin position="204"/>
        <end position="333"/>
    </location>
</feature>
<name>A0A9N8PXS6_CHRIL</name>
<dbReference type="InterPro" id="IPR045255">
    <property type="entry name" value="RanBP1-like"/>
</dbReference>
<sequence>MADAKQGKSPIEDFYNGSSQSRVVLAKPRLGGFGSSSFASSSNKGCTPFGSILRPSQLKPGNNPFLKAADATETADATKEKEETASEDRLKESKQEADVPKFVPLGSVNVTPRTTNPVPTTQPAPSSSGFVFGQNLSERVVIQESVNNGEASSAEHSSENGTSELLFTSAAASVKDNQEDSTSEASGAGDGLAAAAAEYERSHARPPPPTTNFTMTGEEGEINVLQISCRLFAWESGSWRERGRGVLRLNDPAGGSAAGSAGAAGAARLVARVSGSLRVVLNTKLWPDMVVERAGTKSLRITAADAQQQIKLFLIMGAPGDIVQLYRALTARISVSKRLAITSTLNTGSQNATSQKAAERLEAAADENDYLEKPDDEGGYDDKPEDDIALDEEAPDTELAHNERLEDDHKQKTEEHESNVDGMKEEKESKALKRKEPTEAETSPKRQCPEIVIE</sequence>
<feature type="compositionally biased region" description="Low complexity" evidence="3">
    <location>
        <begin position="108"/>
        <end position="121"/>
    </location>
</feature>
<dbReference type="AlphaFoldDB" id="A0A9N8PXS6"/>
<dbReference type="GO" id="GO:0006611">
    <property type="term" value="P:protein export from nucleus"/>
    <property type="evidence" value="ECO:0007669"/>
    <property type="project" value="TreeGrafter"/>
</dbReference>
<feature type="region of interest" description="Disordered" evidence="3">
    <location>
        <begin position="1"/>
        <end position="20"/>
    </location>
</feature>
<evidence type="ECO:0000256" key="3">
    <source>
        <dbReference type="SAM" id="MobiDB-lite"/>
    </source>
</evidence>
<keyword evidence="2" id="KW-0539">Nucleus</keyword>
<feature type="compositionally biased region" description="Low complexity" evidence="3">
    <location>
        <begin position="183"/>
        <end position="197"/>
    </location>
</feature>